<keyword evidence="5" id="KW-1185">Reference proteome</keyword>
<dbReference type="Pfam" id="PF13359">
    <property type="entry name" value="DDE_Tnp_4"/>
    <property type="match status" value="1"/>
</dbReference>
<accession>A0A9Q3KFS8</accession>
<proteinExistence type="predicted"/>
<evidence type="ECO:0000259" key="3">
    <source>
        <dbReference type="Pfam" id="PF13359"/>
    </source>
</evidence>
<protein>
    <recommendedName>
        <fullName evidence="3">DDE Tnp4 domain-containing protein</fullName>
    </recommendedName>
</protein>
<dbReference type="Proteomes" id="UP000765509">
    <property type="component" value="Unassembled WGS sequence"/>
</dbReference>
<evidence type="ECO:0000256" key="1">
    <source>
        <dbReference type="ARBA" id="ARBA00001968"/>
    </source>
</evidence>
<comment type="cofactor">
    <cofactor evidence="1">
        <name>a divalent metal cation</name>
        <dbReference type="ChEBI" id="CHEBI:60240"/>
    </cofactor>
</comment>
<reference evidence="4" key="1">
    <citation type="submission" date="2021-03" db="EMBL/GenBank/DDBJ databases">
        <title>Draft genome sequence of rust myrtle Austropuccinia psidii MF-1, a brazilian biotype.</title>
        <authorList>
            <person name="Quecine M.C."/>
            <person name="Pachon D.M.R."/>
            <person name="Bonatelli M.L."/>
            <person name="Correr F.H."/>
            <person name="Franceschini L.M."/>
            <person name="Leite T.F."/>
            <person name="Margarido G.R.A."/>
            <person name="Almeida C.A."/>
            <person name="Ferrarezi J.A."/>
            <person name="Labate C.A."/>
        </authorList>
    </citation>
    <scope>NUCLEOTIDE SEQUENCE</scope>
    <source>
        <strain evidence="4">MF-1</strain>
    </source>
</reference>
<dbReference type="InterPro" id="IPR027806">
    <property type="entry name" value="HARBI1_dom"/>
</dbReference>
<dbReference type="OrthoDB" id="2649667at2759"/>
<dbReference type="AlphaFoldDB" id="A0A9Q3KFS8"/>
<evidence type="ECO:0000256" key="2">
    <source>
        <dbReference type="ARBA" id="ARBA00022723"/>
    </source>
</evidence>
<sequence length="150" mass="17646">MQICKNPHEYYGKDQYSLADSAYASSHWIVPAYKGVTSHSEDNQKFNLCLARSRVWIEHSIGVLKGRWSSLPEMQNQMHNVQEVQLFVQWVVTCVILHNLLAQVGDQWSDLYEDNDPPELQNITQQDDENSHLNMHERVKPYTLDWFRNK</sequence>
<evidence type="ECO:0000313" key="5">
    <source>
        <dbReference type="Proteomes" id="UP000765509"/>
    </source>
</evidence>
<keyword evidence="2" id="KW-0479">Metal-binding</keyword>
<dbReference type="EMBL" id="AVOT02108364">
    <property type="protein sequence ID" value="MBW0580783.1"/>
    <property type="molecule type" value="Genomic_DNA"/>
</dbReference>
<organism evidence="4 5">
    <name type="scientific">Austropuccinia psidii MF-1</name>
    <dbReference type="NCBI Taxonomy" id="1389203"/>
    <lineage>
        <taxon>Eukaryota</taxon>
        <taxon>Fungi</taxon>
        <taxon>Dikarya</taxon>
        <taxon>Basidiomycota</taxon>
        <taxon>Pucciniomycotina</taxon>
        <taxon>Pucciniomycetes</taxon>
        <taxon>Pucciniales</taxon>
        <taxon>Sphaerophragmiaceae</taxon>
        <taxon>Austropuccinia</taxon>
    </lineage>
</organism>
<name>A0A9Q3KFS8_9BASI</name>
<comment type="caution">
    <text evidence="4">The sequence shown here is derived from an EMBL/GenBank/DDBJ whole genome shotgun (WGS) entry which is preliminary data.</text>
</comment>
<evidence type="ECO:0000313" key="4">
    <source>
        <dbReference type="EMBL" id="MBW0580783.1"/>
    </source>
</evidence>
<dbReference type="GO" id="GO:0046872">
    <property type="term" value="F:metal ion binding"/>
    <property type="evidence" value="ECO:0007669"/>
    <property type="project" value="UniProtKB-KW"/>
</dbReference>
<gene>
    <name evidence="4" type="ORF">O181_120498</name>
</gene>
<feature type="domain" description="DDE Tnp4" evidence="3">
    <location>
        <begin position="11"/>
        <end position="99"/>
    </location>
</feature>